<dbReference type="Proteomes" id="UP000006578">
    <property type="component" value="Chromosome"/>
</dbReference>
<reference evidence="1 2" key="1">
    <citation type="journal article" date="2009" name="Proc. Natl. Acad. Sci. U.S.A.">
        <title>The genomic basis of trophic strategy in marine bacteria.</title>
        <authorList>
            <person name="Lauro F.M."/>
            <person name="McDougald D."/>
            <person name="Thomas T."/>
            <person name="Williams T.J."/>
            <person name="Egan S."/>
            <person name="Rice S."/>
            <person name="DeMaere M.Z."/>
            <person name="Ting L."/>
            <person name="Ertan H."/>
            <person name="Johnson J."/>
            <person name="Ferriera S."/>
            <person name="Lapidus A."/>
            <person name="Anderson I."/>
            <person name="Kyrpides N."/>
            <person name="Munk A.C."/>
            <person name="Detter C."/>
            <person name="Han C.S."/>
            <person name="Brown M.V."/>
            <person name="Robb F.T."/>
            <person name="Kjelleberg S."/>
            <person name="Cavicchioli R."/>
        </authorList>
    </citation>
    <scope>NUCLEOTIDE SEQUENCE [LARGE SCALE GENOMIC DNA]</scope>
    <source>
        <strain evidence="2">DSM 13593 / LMG 18877 / RB2256</strain>
    </source>
</reference>
<keyword evidence="2" id="KW-1185">Reference proteome</keyword>
<dbReference type="HOGENOM" id="CLU_1460388_0_0_5"/>
<proteinExistence type="predicted"/>
<accession>Q1GUP1</accession>
<evidence type="ECO:0000313" key="1">
    <source>
        <dbReference type="EMBL" id="ABF52631.1"/>
    </source>
</evidence>
<dbReference type="STRING" id="317655.Sala_0913"/>
<gene>
    <name evidence="1" type="ordered locus">Sala_0913</name>
</gene>
<dbReference type="KEGG" id="sal:Sala_0913"/>
<dbReference type="EMBL" id="CP000356">
    <property type="protein sequence ID" value="ABF52631.1"/>
    <property type="molecule type" value="Genomic_DNA"/>
</dbReference>
<organism evidence="1 2">
    <name type="scientific">Sphingopyxis alaskensis (strain DSM 13593 / LMG 18877 / RB2256)</name>
    <name type="common">Sphingomonas alaskensis</name>
    <dbReference type="NCBI Taxonomy" id="317655"/>
    <lineage>
        <taxon>Bacteria</taxon>
        <taxon>Pseudomonadati</taxon>
        <taxon>Pseudomonadota</taxon>
        <taxon>Alphaproteobacteria</taxon>
        <taxon>Sphingomonadales</taxon>
        <taxon>Sphingomonadaceae</taxon>
        <taxon>Sphingopyxis</taxon>
    </lineage>
</organism>
<protein>
    <submittedName>
        <fullName evidence="1">Uncharacterized protein</fullName>
    </submittedName>
</protein>
<dbReference type="AlphaFoldDB" id="Q1GUP1"/>
<evidence type="ECO:0000313" key="2">
    <source>
        <dbReference type="Proteomes" id="UP000006578"/>
    </source>
</evidence>
<name>Q1GUP1_SPHAL</name>
<sequence length="185" mass="20688">MGKADSAAVAIAILCSSLNLRRVNPPNSLSSHAAQNRSGFRGERNHHIPKGFLVDADHGPILTVVCLRFASARKPDVRRGVCEGNRRQAHRDTSCGRYRRFVRERIAAMGNRLAAFTATPVFKAAARRSQLSPTGQAVRKIARFGRCRRRLPCDPRPHPFATRLDEVNVIIYVNVHNLRFNRANT</sequence>